<dbReference type="PANTHER" id="PTHR48078:SF6">
    <property type="entry name" value="L-THREONINE DEHYDRATASE CATABOLIC TDCB"/>
    <property type="match status" value="1"/>
</dbReference>
<protein>
    <submittedName>
        <fullName evidence="5">Threonine synthase</fullName>
    </submittedName>
</protein>
<accession>A0A0S1X914</accession>
<dbReference type="InterPro" id="IPR050147">
    <property type="entry name" value="Ser/Thr_Dehydratase"/>
</dbReference>
<dbReference type="PATRIC" id="fig|55802.8.peg.293"/>
<dbReference type="NCBIfam" id="NF006205">
    <property type="entry name" value="PRK08329.1"/>
    <property type="match status" value="1"/>
</dbReference>
<dbReference type="AlphaFoldDB" id="A0A0S1X914"/>
<dbReference type="GO" id="GO:0004794">
    <property type="term" value="F:threonine deaminase activity"/>
    <property type="evidence" value="ECO:0007669"/>
    <property type="project" value="TreeGrafter"/>
</dbReference>
<gene>
    <name evidence="5" type="ORF">TBCH5v1_0297</name>
</gene>
<dbReference type="SUPFAM" id="SSF53686">
    <property type="entry name" value="Tryptophan synthase beta subunit-like PLP-dependent enzymes"/>
    <property type="match status" value="1"/>
</dbReference>
<dbReference type="GO" id="GO:0006565">
    <property type="term" value="P:L-serine catabolic process"/>
    <property type="evidence" value="ECO:0007669"/>
    <property type="project" value="TreeGrafter"/>
</dbReference>
<evidence type="ECO:0000313" key="5">
    <source>
        <dbReference type="EMBL" id="ALM74273.1"/>
    </source>
</evidence>
<evidence type="ECO:0000256" key="3">
    <source>
        <dbReference type="ARBA" id="ARBA00023239"/>
    </source>
</evidence>
<dbReference type="PANTHER" id="PTHR48078">
    <property type="entry name" value="THREONINE DEHYDRATASE, MITOCHONDRIAL-RELATED"/>
    <property type="match status" value="1"/>
</dbReference>
<dbReference type="GO" id="GO:0009097">
    <property type="term" value="P:isoleucine biosynthetic process"/>
    <property type="evidence" value="ECO:0007669"/>
    <property type="project" value="TreeGrafter"/>
</dbReference>
<dbReference type="Pfam" id="PF00291">
    <property type="entry name" value="PALP"/>
    <property type="match status" value="1"/>
</dbReference>
<dbReference type="STRING" id="55802.TBCH5v1_0297"/>
<feature type="domain" description="Tryptophan synthase beta chain-like PALP" evidence="4">
    <location>
        <begin position="75"/>
        <end position="342"/>
    </location>
</feature>
<dbReference type="InterPro" id="IPR036052">
    <property type="entry name" value="TrpB-like_PALP_sf"/>
</dbReference>
<dbReference type="EMBL" id="CP013050">
    <property type="protein sequence ID" value="ALM74273.1"/>
    <property type="molecule type" value="Genomic_DNA"/>
</dbReference>
<evidence type="ECO:0000259" key="4">
    <source>
        <dbReference type="Pfam" id="PF00291"/>
    </source>
</evidence>
<keyword evidence="3" id="KW-0456">Lyase</keyword>
<dbReference type="RefSeq" id="WP_056933221.1">
    <property type="nucleotide sequence ID" value="NZ_CP013050.1"/>
</dbReference>
<dbReference type="Proteomes" id="UP000066042">
    <property type="component" value="Chromosome"/>
</dbReference>
<dbReference type="Gene3D" id="3.40.50.1100">
    <property type="match status" value="2"/>
</dbReference>
<name>A0A0S1X914_THEBA</name>
<proteinExistence type="predicted"/>
<reference evidence="5 6" key="1">
    <citation type="journal article" date="2016" name="Genome Announc.">
        <title>Complete genome sequence of the hyperthermophilic and piezophilic archaeon Thermococcus barophilus Ch5, capable of growth at the expense of hydrogenogenesis from carbon monoxide and formate.</title>
        <authorList>
            <person name="Oger P."/>
            <person name="Sokolova T.G."/>
            <person name="Kozhevnikova D.A."/>
            <person name="Taranov E.A."/>
            <person name="Vannier P."/>
            <person name="Lee H.S."/>
            <person name="Kwon K.K."/>
            <person name="Kang S.G."/>
            <person name="Lee J.H."/>
            <person name="Bonch-Osmolovskaya E.A."/>
            <person name="Lebedinsky A.V."/>
        </authorList>
    </citation>
    <scope>NUCLEOTIDE SEQUENCE [LARGE SCALE GENOMIC DNA]</scope>
    <source>
        <strain evidence="6">Ch5</strain>
    </source>
</reference>
<dbReference type="GeneID" id="26135590"/>
<dbReference type="InterPro" id="IPR001926">
    <property type="entry name" value="TrpB-like_PALP"/>
</dbReference>
<sequence>MLKCQKCGKTYEKFRLVCECGGLLDVVMEFKGSFGRLLKKEYLDVRRYLNFLPINEGVLPKLVLPITPTVEMDVENVKVLFKLEYLMPSGSFKDRGTYVTISKLKEEEIKEISIDSSGNAAISFALFGKAEGIKVHVFIPEHTSKGKKRILKLLGAEVHEIKGSRMEVHWKAREFKDAFYISHWYNPYFLEGTKIAAYEIFEQIGEVDYALVPTGSGTLFLGLYKGFKEIKNFEKAKMPKLIAVQAEGYESLCKRSKRKSKLAEGIAIPEPPRKEQMLKALKETEGFCMSVSDSEIDRAFNDLISMGFLIEPTSAVVFAAFKKLLERGEFEKGSKVLLPLTGSGLKVI</sequence>
<evidence type="ECO:0000313" key="6">
    <source>
        <dbReference type="Proteomes" id="UP000066042"/>
    </source>
</evidence>
<dbReference type="CDD" id="cd01563">
    <property type="entry name" value="Thr-synth_1"/>
    <property type="match status" value="1"/>
</dbReference>
<evidence type="ECO:0000256" key="2">
    <source>
        <dbReference type="ARBA" id="ARBA00022898"/>
    </source>
</evidence>
<keyword evidence="2" id="KW-0663">Pyridoxal phosphate</keyword>
<dbReference type="GO" id="GO:0006567">
    <property type="term" value="P:L-threonine catabolic process"/>
    <property type="evidence" value="ECO:0007669"/>
    <property type="project" value="TreeGrafter"/>
</dbReference>
<dbReference type="GO" id="GO:0003941">
    <property type="term" value="F:L-serine ammonia-lyase activity"/>
    <property type="evidence" value="ECO:0007669"/>
    <property type="project" value="TreeGrafter"/>
</dbReference>
<evidence type="ECO:0000256" key="1">
    <source>
        <dbReference type="ARBA" id="ARBA00001933"/>
    </source>
</evidence>
<comment type="cofactor">
    <cofactor evidence="1">
        <name>pyridoxal 5'-phosphate</name>
        <dbReference type="ChEBI" id="CHEBI:597326"/>
    </cofactor>
</comment>
<organism evidence="5 6">
    <name type="scientific">Thermococcus barophilus</name>
    <dbReference type="NCBI Taxonomy" id="55802"/>
    <lineage>
        <taxon>Archaea</taxon>
        <taxon>Methanobacteriati</taxon>
        <taxon>Methanobacteriota</taxon>
        <taxon>Thermococci</taxon>
        <taxon>Thermococcales</taxon>
        <taxon>Thermococcaceae</taxon>
        <taxon>Thermococcus</taxon>
    </lineage>
</organism>